<evidence type="ECO:0008006" key="3">
    <source>
        <dbReference type="Google" id="ProtNLM"/>
    </source>
</evidence>
<proteinExistence type="predicted"/>
<name>A0ABQ7YQC4_BRANA</name>
<gene>
    <name evidence="1" type="ORF">HID58_077345</name>
</gene>
<organism evidence="1 2">
    <name type="scientific">Brassica napus</name>
    <name type="common">Rape</name>
    <dbReference type="NCBI Taxonomy" id="3708"/>
    <lineage>
        <taxon>Eukaryota</taxon>
        <taxon>Viridiplantae</taxon>
        <taxon>Streptophyta</taxon>
        <taxon>Embryophyta</taxon>
        <taxon>Tracheophyta</taxon>
        <taxon>Spermatophyta</taxon>
        <taxon>Magnoliopsida</taxon>
        <taxon>eudicotyledons</taxon>
        <taxon>Gunneridae</taxon>
        <taxon>Pentapetalae</taxon>
        <taxon>rosids</taxon>
        <taxon>malvids</taxon>
        <taxon>Brassicales</taxon>
        <taxon>Brassicaceae</taxon>
        <taxon>Brassiceae</taxon>
        <taxon>Brassica</taxon>
    </lineage>
</organism>
<dbReference type="Proteomes" id="UP000824890">
    <property type="component" value="Unassembled WGS sequence"/>
</dbReference>
<dbReference type="EMBL" id="JAGKQM010000017">
    <property type="protein sequence ID" value="KAH0870323.1"/>
    <property type="molecule type" value="Genomic_DNA"/>
</dbReference>
<accession>A0ABQ7YQC4</accession>
<protein>
    <recommendedName>
        <fullName evidence="3">C2H2-type domain-containing protein</fullName>
    </recommendedName>
</protein>
<comment type="caution">
    <text evidence="1">The sequence shown here is derived from an EMBL/GenBank/DDBJ whole genome shotgun (WGS) entry which is preliminary data.</text>
</comment>
<dbReference type="PANTHER" id="PTHR21385:SF0">
    <property type="entry name" value="RE51073P"/>
    <property type="match status" value="1"/>
</dbReference>
<evidence type="ECO:0000313" key="1">
    <source>
        <dbReference type="EMBL" id="KAH0870323.1"/>
    </source>
</evidence>
<reference evidence="1 2" key="1">
    <citation type="submission" date="2021-05" db="EMBL/GenBank/DDBJ databases">
        <title>Genome Assembly of Synthetic Allotetraploid Brassica napus Reveals Homoeologous Exchanges between Subgenomes.</title>
        <authorList>
            <person name="Davis J.T."/>
        </authorList>
    </citation>
    <scope>NUCLEOTIDE SEQUENCE [LARGE SCALE GENOMIC DNA]</scope>
    <source>
        <strain evidence="2">cv. Da-Ae</strain>
        <tissue evidence="1">Seedling</tissue>
    </source>
</reference>
<dbReference type="PANTHER" id="PTHR21385">
    <property type="entry name" value="ZINC FINGER PROTEIN-RELATED"/>
    <property type="match status" value="1"/>
</dbReference>
<evidence type="ECO:0000313" key="2">
    <source>
        <dbReference type="Proteomes" id="UP000824890"/>
    </source>
</evidence>
<sequence>MSLSSSILQRNCESSASDLDMAENRGGGGCCPPMDLMRSEPMQLVQVIVPMESAHLTVSYLGDLGLVQFKDVNFMEALSEGNFDEAIEHPTSAIMYGNRENVGMDQKINTEEKFGYCRKSFNEEKFLDQHFATRHYNLLNTTGTKCLADLCGALHCDFVLSSKKAKSKCNPAAAAKNRHLCEVSFFVMFILLLR</sequence>
<keyword evidence="2" id="KW-1185">Reference proteome</keyword>